<dbReference type="InterPro" id="IPR000917">
    <property type="entry name" value="Sulfatase_N"/>
</dbReference>
<reference evidence="2 3" key="1">
    <citation type="submission" date="2017-05" db="EMBL/GenBank/DDBJ databases">
        <title>Genomic insights into alkan degradation activity of Oleiphilus messinensis.</title>
        <authorList>
            <person name="Kozyavkin S.A."/>
            <person name="Slesarev A.I."/>
            <person name="Golyshin P.N."/>
            <person name="Korzhenkov A."/>
            <person name="Golyshina O.N."/>
            <person name="Toshchakov S.V."/>
        </authorList>
    </citation>
    <scope>NUCLEOTIDE SEQUENCE [LARGE SCALE GENOMIC DNA]</scope>
    <source>
        <strain evidence="2 3">ME102</strain>
    </source>
</reference>
<evidence type="ECO:0000259" key="1">
    <source>
        <dbReference type="Pfam" id="PF00884"/>
    </source>
</evidence>
<dbReference type="SUPFAM" id="SSF53649">
    <property type="entry name" value="Alkaline phosphatase-like"/>
    <property type="match status" value="1"/>
</dbReference>
<dbReference type="KEGG" id="ome:OLMES_1598"/>
<proteinExistence type="predicted"/>
<gene>
    <name evidence="2" type="ORF">OLMES_1598</name>
</gene>
<dbReference type="Pfam" id="PF00884">
    <property type="entry name" value="Sulfatase"/>
    <property type="match status" value="1"/>
</dbReference>
<protein>
    <recommendedName>
        <fullName evidence="1">Sulfatase N-terminal domain-containing protein</fullName>
    </recommendedName>
</protein>
<evidence type="ECO:0000313" key="2">
    <source>
        <dbReference type="EMBL" id="ARU55673.1"/>
    </source>
</evidence>
<dbReference type="RefSeq" id="WP_087460749.1">
    <property type="nucleotide sequence ID" value="NZ_CP021425.1"/>
</dbReference>
<dbReference type="Gene3D" id="3.40.720.10">
    <property type="entry name" value="Alkaline Phosphatase, subunit A"/>
    <property type="match status" value="1"/>
</dbReference>
<dbReference type="InterPro" id="IPR017850">
    <property type="entry name" value="Alkaline_phosphatase_core_sf"/>
</dbReference>
<dbReference type="OrthoDB" id="9803751at2"/>
<evidence type="ECO:0000313" key="3">
    <source>
        <dbReference type="Proteomes" id="UP000196027"/>
    </source>
</evidence>
<sequence>MLDMNQIIGSHDLLLITLDTLRYDVARTALDTGQLPTLSRYITHWEQRHAPGSFTYSAHHALFAGFFPTPVTNPQAERLFALAFPGSETTAQTTCVLNAPNIIEGLAQAGYATVCIGGVGFFNQQTPLGCVFPNMFEKAYWSPELGVTHPDSTANQVTLALDILAHRNKTQPLLMFINVSAIHQPNHVYVDGETVDSIDTHAAALRYVDRQLAPLLEAFQRQRPTLVIICSDHGTAYGEDGYKGHRLAHEVVWTVPYAEFILGG</sequence>
<dbReference type="AlphaFoldDB" id="A0A1Y0I8F0"/>
<organism evidence="2 3">
    <name type="scientific">Oleiphilus messinensis</name>
    <dbReference type="NCBI Taxonomy" id="141451"/>
    <lineage>
        <taxon>Bacteria</taxon>
        <taxon>Pseudomonadati</taxon>
        <taxon>Pseudomonadota</taxon>
        <taxon>Gammaproteobacteria</taxon>
        <taxon>Oceanospirillales</taxon>
        <taxon>Oleiphilaceae</taxon>
        <taxon>Oleiphilus</taxon>
    </lineage>
</organism>
<dbReference type="EMBL" id="CP021425">
    <property type="protein sequence ID" value="ARU55673.1"/>
    <property type="molecule type" value="Genomic_DNA"/>
</dbReference>
<dbReference type="NCBIfam" id="NF038075">
    <property type="entry name" value="fam_STM4013"/>
    <property type="match status" value="1"/>
</dbReference>
<accession>A0A1Y0I8F0</accession>
<dbReference type="Proteomes" id="UP000196027">
    <property type="component" value="Chromosome"/>
</dbReference>
<name>A0A1Y0I8F0_9GAMM</name>
<keyword evidence="3" id="KW-1185">Reference proteome</keyword>
<feature type="domain" description="Sulfatase N-terminal" evidence="1">
    <location>
        <begin position="98"/>
        <end position="249"/>
    </location>
</feature>
<dbReference type="InterPro" id="IPR047838">
    <property type="entry name" value="STM4013-like"/>
</dbReference>